<protein>
    <submittedName>
        <fullName evidence="2">Carotenoid 1,2-hydratase</fullName>
    </submittedName>
</protein>
<keyword evidence="3" id="KW-1185">Reference proteome</keyword>
<dbReference type="Proteomes" id="UP000316256">
    <property type="component" value="Unassembled WGS sequence"/>
</dbReference>
<dbReference type="SUPFAM" id="SSF159245">
    <property type="entry name" value="AttH-like"/>
    <property type="match status" value="1"/>
</dbReference>
<evidence type="ECO:0000259" key="1">
    <source>
        <dbReference type="Pfam" id="PF07143"/>
    </source>
</evidence>
<accession>A0A541BRJ0</accession>
<dbReference type="AlphaFoldDB" id="A0A541BRJ0"/>
<feature type="domain" description="AttH" evidence="1">
    <location>
        <begin position="86"/>
        <end position="193"/>
    </location>
</feature>
<gene>
    <name evidence="2" type="ORF">FK531_02420</name>
</gene>
<reference evidence="2 3" key="1">
    <citation type="submission" date="2019-06" db="EMBL/GenBank/DDBJ databases">
        <title>Rhodococcus spaelei sp. nov., isolated from a cave.</title>
        <authorList>
            <person name="Lee S.D."/>
        </authorList>
    </citation>
    <scope>NUCLEOTIDE SEQUENCE [LARGE SCALE GENOMIC DNA]</scope>
    <source>
        <strain evidence="2 3">C9-5</strain>
    </source>
</reference>
<dbReference type="Gene3D" id="2.40.370.10">
    <property type="entry name" value="AttH-like domain"/>
    <property type="match status" value="1"/>
</dbReference>
<name>A0A541BRJ0_9NOCA</name>
<dbReference type="InterPro" id="IPR010791">
    <property type="entry name" value="AttH_dom"/>
</dbReference>
<dbReference type="InterPro" id="IPR023374">
    <property type="entry name" value="AttH-like_dom_sf"/>
</dbReference>
<evidence type="ECO:0000313" key="2">
    <source>
        <dbReference type="EMBL" id="TQF74935.1"/>
    </source>
</evidence>
<dbReference type="Pfam" id="PF07143">
    <property type="entry name" value="CrtC"/>
    <property type="match status" value="1"/>
</dbReference>
<comment type="caution">
    <text evidence="2">The sequence shown here is derived from an EMBL/GenBank/DDBJ whole genome shotgun (WGS) entry which is preliminary data.</text>
</comment>
<evidence type="ECO:0000313" key="3">
    <source>
        <dbReference type="Proteomes" id="UP000316256"/>
    </source>
</evidence>
<organism evidence="2 3">
    <name type="scientific">Rhodococcus spelaei</name>
    <dbReference type="NCBI Taxonomy" id="2546320"/>
    <lineage>
        <taxon>Bacteria</taxon>
        <taxon>Bacillati</taxon>
        <taxon>Actinomycetota</taxon>
        <taxon>Actinomycetes</taxon>
        <taxon>Mycobacteriales</taxon>
        <taxon>Nocardiaceae</taxon>
        <taxon>Rhodococcus</taxon>
    </lineage>
</organism>
<dbReference type="OrthoDB" id="5491608at2"/>
<proteinExistence type="predicted"/>
<sequence length="351" mass="39238">MTTLDIVEAWNGPGRKDGSITTVTPSDNAAHPSPSKFAFEHWYFDAHLDNGYIVVGFLQTRELVTRKPGVELHVYSPDGTRREIVKVYQPSEASASTEQCDVKVGENYAYAEFPDGGLPIHHVHIAEDDIAFDLVFRNEVPSWMPGRGQTSYGDDAFFAWAVGAPRATVTGTVRIGGITLQANGRGYADHNWGVGDMKRIIDRWYWGRLYVDDLTLIYATVLTQQKFGAHESRPLMLARGDQVVLSTGEVELTEGPRVFDGSANREYPSWIRLQVPDQLDLRLTVDRIVHGHDFLADVPVVRSRLVKPLVNRLLGRPGYFRFHSTFELSVDLGGNTVERTGTTLHEMVALK</sequence>
<dbReference type="EMBL" id="VIGH01000001">
    <property type="protein sequence ID" value="TQF74935.1"/>
    <property type="molecule type" value="Genomic_DNA"/>
</dbReference>
<dbReference type="RefSeq" id="WP_142095020.1">
    <property type="nucleotide sequence ID" value="NZ_VIGH01000001.1"/>
</dbReference>